<feature type="transmembrane region" description="Helical" evidence="1">
    <location>
        <begin position="108"/>
        <end position="126"/>
    </location>
</feature>
<reference evidence="2 3" key="1">
    <citation type="submission" date="2014-01" db="EMBL/GenBank/DDBJ databases">
        <title>Sulfitobacter sp. H3 (MCCC 1A00686) Genome Sequencing.</title>
        <authorList>
            <person name="Lai Q."/>
            <person name="Hong Z."/>
        </authorList>
    </citation>
    <scope>NUCLEOTIDE SEQUENCE [LARGE SCALE GENOMIC DNA]</scope>
    <source>
        <strain evidence="2 3">H3</strain>
    </source>
</reference>
<dbReference type="GeneID" id="68869104"/>
<dbReference type="OrthoDB" id="7822309at2"/>
<gene>
    <name evidence="2" type="ORF">SUH3_14580</name>
</gene>
<dbReference type="Proteomes" id="UP000027746">
    <property type="component" value="Unassembled WGS sequence"/>
</dbReference>
<accession>A0A073J466</accession>
<protein>
    <recommendedName>
        <fullName evidence="4">Peptidase M48 domain-containing protein</fullName>
    </recommendedName>
</protein>
<dbReference type="AlphaFoldDB" id="A0A073J466"/>
<dbReference type="RefSeq" id="WP_037924027.1">
    <property type="nucleotide sequence ID" value="NZ_CP054599.1"/>
</dbReference>
<comment type="caution">
    <text evidence="2">The sequence shown here is derived from an EMBL/GenBank/DDBJ whole genome shotgun (WGS) entry which is preliminary data.</text>
</comment>
<keyword evidence="3" id="KW-1185">Reference proteome</keyword>
<sequence>MTALKKYARLEATGLWRQTPEDQRREVVVSIGDATLIISSMNDTALTHWSLAAIERAGTSDDPATFYPDGDPGETLQLQADEAQMIEAIETLRRAVIKSRPRPGRLRWLGATLSTAAVVALLIFWLPGALVNHAMKVVPWVTRTQIGNELLERIERVAGPPCETSDTQRPLAQLAARTGATGGIAVLRGGVRTSLALPGGKVLLNRALVEDFEEPDVVAGYILAEEVRRANQSGMRDLLSTAGLRASITLLTTGDLPARVLDRYAETVVAAARPKVPEQDLLAAFAAAQVRSTPYAYAQDISGESTLALIEGDPMAGQTPAPIMKDADWLRLQAICGG</sequence>
<evidence type="ECO:0000313" key="2">
    <source>
        <dbReference type="EMBL" id="KEJ96580.1"/>
    </source>
</evidence>
<keyword evidence="1" id="KW-0472">Membrane</keyword>
<evidence type="ECO:0008006" key="4">
    <source>
        <dbReference type="Google" id="ProtNLM"/>
    </source>
</evidence>
<dbReference type="EMBL" id="JAMD01000003">
    <property type="protein sequence ID" value="KEJ96580.1"/>
    <property type="molecule type" value="Genomic_DNA"/>
</dbReference>
<evidence type="ECO:0000256" key="1">
    <source>
        <dbReference type="SAM" id="Phobius"/>
    </source>
</evidence>
<name>A0A073J466_9RHOB</name>
<keyword evidence="1" id="KW-0812">Transmembrane</keyword>
<organism evidence="2 3">
    <name type="scientific">Pseudosulfitobacter pseudonitzschiae</name>
    <dbReference type="NCBI Taxonomy" id="1402135"/>
    <lineage>
        <taxon>Bacteria</taxon>
        <taxon>Pseudomonadati</taxon>
        <taxon>Pseudomonadota</taxon>
        <taxon>Alphaproteobacteria</taxon>
        <taxon>Rhodobacterales</taxon>
        <taxon>Roseobacteraceae</taxon>
        <taxon>Pseudosulfitobacter</taxon>
    </lineage>
</organism>
<proteinExistence type="predicted"/>
<evidence type="ECO:0000313" key="3">
    <source>
        <dbReference type="Proteomes" id="UP000027746"/>
    </source>
</evidence>
<keyword evidence="1" id="KW-1133">Transmembrane helix</keyword>